<dbReference type="PANTHER" id="PTHR48081">
    <property type="entry name" value="AB HYDROLASE SUPERFAMILY PROTEIN C4A8.06C"/>
    <property type="match status" value="1"/>
</dbReference>
<keyword evidence="1 4" id="KW-0378">Hydrolase</keyword>
<dbReference type="GO" id="GO:0016787">
    <property type="term" value="F:hydrolase activity"/>
    <property type="evidence" value="ECO:0007669"/>
    <property type="project" value="UniProtKB-KW"/>
</dbReference>
<dbReference type="SUPFAM" id="SSF53474">
    <property type="entry name" value="alpha/beta-Hydrolases"/>
    <property type="match status" value="1"/>
</dbReference>
<evidence type="ECO:0000256" key="1">
    <source>
        <dbReference type="ARBA" id="ARBA00022801"/>
    </source>
</evidence>
<accession>A0ABY4HW73</accession>
<keyword evidence="5" id="KW-1185">Reference proteome</keyword>
<organism evidence="4 5">
    <name type="scientific">Chitinophaga filiformis</name>
    <name type="common">Myxococcus filiformis</name>
    <name type="synonym">Flexibacter filiformis</name>
    <dbReference type="NCBI Taxonomy" id="104663"/>
    <lineage>
        <taxon>Bacteria</taxon>
        <taxon>Pseudomonadati</taxon>
        <taxon>Bacteroidota</taxon>
        <taxon>Chitinophagia</taxon>
        <taxon>Chitinophagales</taxon>
        <taxon>Chitinophagaceae</taxon>
        <taxon>Chitinophaga</taxon>
    </lineage>
</organism>
<proteinExistence type="predicted"/>
<evidence type="ECO:0000313" key="4">
    <source>
        <dbReference type="EMBL" id="UPK67862.1"/>
    </source>
</evidence>
<sequence length="286" mass="31149">MKKLFYTLILSVISMQVLAQTKEKDIIHLWPGAVPGETGPKKPAVPTPDTSKGVTRLTDVTDPLMQVFIPEKGKANGAAVIVCPGGGYQILAINLEGYEIAHWLNEQGFTVFVLQYRVPQKQEGALQDVQRAIRIVRSRAAEWQLQAEKIGVLGFSAGGSLSARASTLYNKRTYTPVDASDSSSARPDFALLIYPAYLDQGPNHSITPELQIDAYTPPTFVFATADDPYGNSALVVTGALRDAKVPVELHMYAKGGHGYGLRPGNRAGLAWTTLAARWLDRNVKEK</sequence>
<reference evidence="4 5" key="1">
    <citation type="submission" date="2022-04" db="EMBL/GenBank/DDBJ databases">
        <title>The arsenic-methylating capacity of Chitinophaga filiformis YT5 during chitin decomposition.</title>
        <authorList>
            <person name="Chen G."/>
            <person name="Liang Y."/>
        </authorList>
    </citation>
    <scope>NUCLEOTIDE SEQUENCE [LARGE SCALE GENOMIC DNA]</scope>
    <source>
        <strain evidence="4 5">YT5</strain>
    </source>
</reference>
<keyword evidence="2" id="KW-0732">Signal</keyword>
<evidence type="ECO:0000313" key="5">
    <source>
        <dbReference type="Proteomes" id="UP000830198"/>
    </source>
</evidence>
<gene>
    <name evidence="4" type="ORF">MYF79_23200</name>
</gene>
<name>A0ABY4HW73_CHIFI</name>
<dbReference type="InterPro" id="IPR029058">
    <property type="entry name" value="AB_hydrolase_fold"/>
</dbReference>
<dbReference type="InterPro" id="IPR049492">
    <property type="entry name" value="BD-FAE-like_dom"/>
</dbReference>
<evidence type="ECO:0000256" key="2">
    <source>
        <dbReference type="SAM" id="SignalP"/>
    </source>
</evidence>
<protein>
    <submittedName>
        <fullName evidence="4">Alpha/beta hydrolase</fullName>
    </submittedName>
</protein>
<dbReference type="RefSeq" id="WP_247810206.1">
    <property type="nucleotide sequence ID" value="NZ_CP095855.1"/>
</dbReference>
<feature type="domain" description="BD-FAE-like" evidence="3">
    <location>
        <begin position="65"/>
        <end position="173"/>
    </location>
</feature>
<dbReference type="EMBL" id="CP095855">
    <property type="protein sequence ID" value="UPK67862.1"/>
    <property type="molecule type" value="Genomic_DNA"/>
</dbReference>
<dbReference type="Proteomes" id="UP000830198">
    <property type="component" value="Chromosome"/>
</dbReference>
<feature type="chain" id="PRO_5045306603" evidence="2">
    <location>
        <begin position="20"/>
        <end position="286"/>
    </location>
</feature>
<dbReference type="PANTHER" id="PTHR48081:SF6">
    <property type="entry name" value="PEPTIDASE S9 PROLYL OLIGOPEPTIDASE CATALYTIC DOMAIN-CONTAINING PROTEIN"/>
    <property type="match status" value="1"/>
</dbReference>
<feature type="signal peptide" evidence="2">
    <location>
        <begin position="1"/>
        <end position="19"/>
    </location>
</feature>
<dbReference type="Pfam" id="PF20434">
    <property type="entry name" value="BD-FAE"/>
    <property type="match status" value="1"/>
</dbReference>
<dbReference type="InterPro" id="IPR050300">
    <property type="entry name" value="GDXG_lipolytic_enzyme"/>
</dbReference>
<dbReference type="Gene3D" id="3.40.50.1820">
    <property type="entry name" value="alpha/beta hydrolase"/>
    <property type="match status" value="1"/>
</dbReference>
<evidence type="ECO:0000259" key="3">
    <source>
        <dbReference type="Pfam" id="PF20434"/>
    </source>
</evidence>